<evidence type="ECO:0000256" key="4">
    <source>
        <dbReference type="ARBA" id="ARBA00022801"/>
    </source>
</evidence>
<feature type="signal peptide" evidence="11">
    <location>
        <begin position="1"/>
        <end position="15"/>
    </location>
</feature>
<keyword evidence="2 10" id="KW-0645">Protease</keyword>
<organism evidence="13 14">
    <name type="scientific">Cylicocyclus nassatus</name>
    <name type="common">Nematode worm</name>
    <dbReference type="NCBI Taxonomy" id="53992"/>
    <lineage>
        <taxon>Eukaryota</taxon>
        <taxon>Metazoa</taxon>
        <taxon>Ecdysozoa</taxon>
        <taxon>Nematoda</taxon>
        <taxon>Chromadorea</taxon>
        <taxon>Rhabditida</taxon>
        <taxon>Rhabditina</taxon>
        <taxon>Rhabditomorpha</taxon>
        <taxon>Strongyloidea</taxon>
        <taxon>Strongylidae</taxon>
        <taxon>Cylicocyclus</taxon>
    </lineage>
</organism>
<gene>
    <name evidence="13" type="ORF">CYNAS_LOCUS11399</name>
</gene>
<dbReference type="PROSITE" id="PS00135">
    <property type="entry name" value="TRYPSIN_SER"/>
    <property type="match status" value="1"/>
</dbReference>
<dbReference type="FunFam" id="2.40.10.10:FF:000120">
    <property type="entry name" value="Putative serine protease"/>
    <property type="match status" value="1"/>
</dbReference>
<evidence type="ECO:0000256" key="11">
    <source>
        <dbReference type="SAM" id="SignalP"/>
    </source>
</evidence>
<dbReference type="InterPro" id="IPR043504">
    <property type="entry name" value="Peptidase_S1_PA_chymotrypsin"/>
</dbReference>
<comment type="caution">
    <text evidence="13">The sequence shown here is derived from an EMBL/GenBank/DDBJ whole genome shotgun (WGS) entry which is preliminary data.</text>
</comment>
<evidence type="ECO:0000256" key="10">
    <source>
        <dbReference type="RuleBase" id="RU363034"/>
    </source>
</evidence>
<dbReference type="PROSITE" id="PS00134">
    <property type="entry name" value="TRYPSIN_HIS"/>
    <property type="match status" value="1"/>
</dbReference>
<evidence type="ECO:0000256" key="3">
    <source>
        <dbReference type="ARBA" id="ARBA00022729"/>
    </source>
</evidence>
<dbReference type="PANTHER" id="PTHR24252:SF7">
    <property type="entry name" value="HYALIN"/>
    <property type="match status" value="1"/>
</dbReference>
<dbReference type="PRINTS" id="PR00722">
    <property type="entry name" value="CHYMOTRYPSIN"/>
</dbReference>
<dbReference type="AlphaFoldDB" id="A0AA36GW26"/>
<accession>A0AA36GW26</accession>
<dbReference type="PROSITE" id="PS50240">
    <property type="entry name" value="TRYPSIN_DOM"/>
    <property type="match status" value="1"/>
</dbReference>
<dbReference type="EMBL" id="CATQJL010000223">
    <property type="protein sequence ID" value="CAJ0599416.1"/>
    <property type="molecule type" value="Genomic_DNA"/>
</dbReference>
<keyword evidence="6 10" id="KW-0720">Serine protease</keyword>
<evidence type="ECO:0000256" key="1">
    <source>
        <dbReference type="ARBA" id="ARBA00022659"/>
    </source>
</evidence>
<feature type="domain" description="Peptidase S1" evidence="12">
    <location>
        <begin position="34"/>
        <end position="274"/>
    </location>
</feature>
<evidence type="ECO:0000313" key="13">
    <source>
        <dbReference type="EMBL" id="CAJ0599416.1"/>
    </source>
</evidence>
<dbReference type="InterPro" id="IPR001254">
    <property type="entry name" value="Trypsin_dom"/>
</dbReference>
<keyword evidence="14" id="KW-1185">Reference proteome</keyword>
<evidence type="ECO:0000256" key="2">
    <source>
        <dbReference type="ARBA" id="ARBA00022670"/>
    </source>
</evidence>
<dbReference type="GO" id="GO:0042381">
    <property type="term" value="P:hemolymph coagulation"/>
    <property type="evidence" value="ECO:0007669"/>
    <property type="project" value="UniProtKB-KW"/>
</dbReference>
<reference evidence="13" key="1">
    <citation type="submission" date="2023-07" db="EMBL/GenBank/DDBJ databases">
        <authorList>
            <consortium name="CYATHOMIX"/>
        </authorList>
    </citation>
    <scope>NUCLEOTIDE SEQUENCE</scope>
    <source>
        <strain evidence="13">N/A</strain>
    </source>
</reference>
<dbReference type="SMART" id="SM00020">
    <property type="entry name" value="Tryp_SPc"/>
    <property type="match status" value="1"/>
</dbReference>
<dbReference type="GO" id="GO:0006508">
    <property type="term" value="P:proteolysis"/>
    <property type="evidence" value="ECO:0007669"/>
    <property type="project" value="UniProtKB-KW"/>
</dbReference>
<evidence type="ECO:0000256" key="6">
    <source>
        <dbReference type="ARBA" id="ARBA00022825"/>
    </source>
</evidence>
<evidence type="ECO:0000256" key="7">
    <source>
        <dbReference type="ARBA" id="ARBA00023157"/>
    </source>
</evidence>
<keyword evidence="4 10" id="KW-0378">Hydrolase</keyword>
<evidence type="ECO:0000313" key="14">
    <source>
        <dbReference type="Proteomes" id="UP001176961"/>
    </source>
</evidence>
<dbReference type="Proteomes" id="UP001176961">
    <property type="component" value="Unassembled WGS sequence"/>
</dbReference>
<keyword evidence="1" id="KW-0768">Sushi</keyword>
<evidence type="ECO:0000256" key="9">
    <source>
        <dbReference type="ARBA" id="ARBA00066707"/>
    </source>
</evidence>
<dbReference type="InterPro" id="IPR001314">
    <property type="entry name" value="Peptidase_S1A"/>
</dbReference>
<dbReference type="SUPFAM" id="SSF50494">
    <property type="entry name" value="Trypsin-like serine proteases"/>
    <property type="match status" value="1"/>
</dbReference>
<feature type="chain" id="PRO_5041356022" description="limulus clotting factor C" evidence="11">
    <location>
        <begin position="16"/>
        <end position="280"/>
    </location>
</feature>
<evidence type="ECO:0000256" key="5">
    <source>
        <dbReference type="ARBA" id="ARBA00022820"/>
    </source>
</evidence>
<name>A0AA36GW26_CYLNA</name>
<dbReference type="PANTHER" id="PTHR24252">
    <property type="entry name" value="ACROSIN-RELATED"/>
    <property type="match status" value="1"/>
</dbReference>
<dbReference type="InterPro" id="IPR033116">
    <property type="entry name" value="TRYPSIN_SER"/>
</dbReference>
<keyword evidence="5" id="KW-0353">Hemolymph clotting</keyword>
<comment type="catalytic activity">
    <reaction evidence="8">
        <text>Selective cleavage of 103-Arg-|-Ser-104 and 124-Ile-|-Ile-125 bonds in Limulus clotting factor B to form activated factor B. Cleavage of -Pro-Arg-|-Xaa- bonds in synthetic substrates.</text>
        <dbReference type="EC" id="3.4.21.84"/>
    </reaction>
</comment>
<dbReference type="InterPro" id="IPR018114">
    <property type="entry name" value="TRYPSIN_HIS"/>
</dbReference>
<dbReference type="Pfam" id="PF00089">
    <property type="entry name" value="Trypsin"/>
    <property type="match status" value="1"/>
</dbReference>
<sequence length="280" mass="30991">MLVLLLAVFAAFGSARTDCLCGKPPIPPRENENIVGGSTARPYSWPWQIELCTKSILDKKCNLRCGGSLIDSQWVMSAGHCVKTYEDTPKFFGIKLGTYDYRDDNETGEILRDVIEIHVHPNFGQPHPFSHDICLLKLSQPVNFTKHIQPICIPRSLKDISPKTKGFVTGWGTTTEGGKVSNKLRQVEVPFLSEKECEKEYEGEIDETMTCAGKKGVDSCQGDSGGPLVTKHKDTNRWYQAGIVSWGQGCAEKGHAGVYARPSANCEFIEKFTGKKICTD</sequence>
<dbReference type="EC" id="3.4.21.84" evidence="9"/>
<proteinExistence type="predicted"/>
<dbReference type="CDD" id="cd00190">
    <property type="entry name" value="Tryp_SPc"/>
    <property type="match status" value="1"/>
</dbReference>
<evidence type="ECO:0000259" key="12">
    <source>
        <dbReference type="PROSITE" id="PS50240"/>
    </source>
</evidence>
<keyword evidence="7" id="KW-1015">Disulfide bond</keyword>
<evidence type="ECO:0000256" key="8">
    <source>
        <dbReference type="ARBA" id="ARBA00052079"/>
    </source>
</evidence>
<protein>
    <recommendedName>
        <fullName evidence="9">limulus clotting factor C</fullName>
        <ecNumber evidence="9">3.4.21.84</ecNumber>
    </recommendedName>
</protein>
<dbReference type="GO" id="GO:0004252">
    <property type="term" value="F:serine-type endopeptidase activity"/>
    <property type="evidence" value="ECO:0007669"/>
    <property type="project" value="InterPro"/>
</dbReference>
<dbReference type="Gene3D" id="2.40.10.10">
    <property type="entry name" value="Trypsin-like serine proteases"/>
    <property type="match status" value="1"/>
</dbReference>
<dbReference type="InterPro" id="IPR009003">
    <property type="entry name" value="Peptidase_S1_PA"/>
</dbReference>
<keyword evidence="3 11" id="KW-0732">Signal</keyword>